<sequence>MCMNYSDYFILMMEILGTVSFASSGAMLAIQRRMDVFGVTILGVTTAVGGGVIRDLILGITPPSMFRDFKYALMAIVTSLVIFTLMCLRRQLFSGNFLIWYDKVMNLFDTVGLGVFTVVGMNTAVQTGYGDNYFLLCFVGVVTGVGGGMMRDIMTGTMPYIFVKHIYAVASLAGALVFVLFYRHVPEIVGMLLGAGTVIAIRILAAHYRWNLPRVS</sequence>
<gene>
    <name evidence="9" type="ORF">CBW42_02720</name>
</gene>
<dbReference type="EMBL" id="NHOC01000002">
    <property type="protein sequence ID" value="OUM21644.1"/>
    <property type="molecule type" value="Genomic_DNA"/>
</dbReference>
<feature type="transmembrane region" description="Helical" evidence="7">
    <location>
        <begin position="36"/>
        <end position="57"/>
    </location>
</feature>
<feature type="transmembrane region" description="Helical" evidence="7">
    <location>
        <begin position="133"/>
        <end position="150"/>
    </location>
</feature>
<evidence type="ECO:0000313" key="9">
    <source>
        <dbReference type="EMBL" id="OUM21644.1"/>
    </source>
</evidence>
<keyword evidence="6 7" id="KW-0472">Membrane</keyword>
<evidence type="ECO:0000256" key="4">
    <source>
        <dbReference type="ARBA" id="ARBA00022692"/>
    </source>
</evidence>
<evidence type="ECO:0000256" key="2">
    <source>
        <dbReference type="ARBA" id="ARBA00008193"/>
    </source>
</evidence>
<feature type="domain" description="Glycine transporter" evidence="8">
    <location>
        <begin position="12"/>
        <end position="85"/>
    </location>
</feature>
<feature type="transmembrane region" description="Helical" evidence="7">
    <location>
        <begin position="6"/>
        <end position="29"/>
    </location>
</feature>
<feature type="transmembrane region" description="Helical" evidence="7">
    <location>
        <begin position="188"/>
        <end position="208"/>
    </location>
</feature>
<keyword evidence="10" id="KW-1185">Reference proteome</keyword>
<protein>
    <recommendedName>
        <fullName evidence="8">Glycine transporter domain-containing protein</fullName>
    </recommendedName>
</protein>
<dbReference type="GO" id="GO:0005886">
    <property type="term" value="C:plasma membrane"/>
    <property type="evidence" value="ECO:0007669"/>
    <property type="project" value="UniProtKB-SubCell"/>
</dbReference>
<evidence type="ECO:0000256" key="6">
    <source>
        <dbReference type="ARBA" id="ARBA00023136"/>
    </source>
</evidence>
<feature type="transmembrane region" description="Helical" evidence="7">
    <location>
        <begin position="162"/>
        <end position="182"/>
    </location>
</feature>
<proteinExistence type="inferred from homology"/>
<dbReference type="InterPro" id="IPR005115">
    <property type="entry name" value="Gly_transporter"/>
</dbReference>
<feature type="transmembrane region" description="Helical" evidence="7">
    <location>
        <begin position="69"/>
        <end position="88"/>
    </location>
</feature>
<accession>A0A252F7B9</accession>
<evidence type="ECO:0000256" key="7">
    <source>
        <dbReference type="SAM" id="Phobius"/>
    </source>
</evidence>
<dbReference type="PANTHER" id="PTHR30506">
    <property type="entry name" value="INNER MEMBRANE PROTEIN"/>
    <property type="match status" value="1"/>
</dbReference>
<evidence type="ECO:0000313" key="10">
    <source>
        <dbReference type="Proteomes" id="UP000194903"/>
    </source>
</evidence>
<organism evidence="9 10">
    <name type="scientific">Butyricicoccus porcorum</name>
    <dbReference type="NCBI Taxonomy" id="1945634"/>
    <lineage>
        <taxon>Bacteria</taxon>
        <taxon>Bacillati</taxon>
        <taxon>Bacillota</taxon>
        <taxon>Clostridia</taxon>
        <taxon>Eubacteriales</taxon>
        <taxon>Butyricicoccaceae</taxon>
        <taxon>Butyricicoccus</taxon>
    </lineage>
</organism>
<dbReference type="PANTHER" id="PTHR30506:SF3">
    <property type="entry name" value="UPF0126 INNER MEMBRANE PROTEIN YADS-RELATED"/>
    <property type="match status" value="1"/>
</dbReference>
<comment type="subcellular location">
    <subcellularLocation>
        <location evidence="1">Cell membrane</location>
        <topology evidence="1">Multi-pass membrane protein</topology>
    </subcellularLocation>
</comment>
<keyword evidence="5 7" id="KW-1133">Transmembrane helix</keyword>
<evidence type="ECO:0000256" key="5">
    <source>
        <dbReference type="ARBA" id="ARBA00022989"/>
    </source>
</evidence>
<feature type="transmembrane region" description="Helical" evidence="7">
    <location>
        <begin position="100"/>
        <end position="121"/>
    </location>
</feature>
<dbReference type="Pfam" id="PF03458">
    <property type="entry name" value="Gly_transporter"/>
    <property type="match status" value="2"/>
</dbReference>
<evidence type="ECO:0000259" key="8">
    <source>
        <dbReference type="Pfam" id="PF03458"/>
    </source>
</evidence>
<comment type="similarity">
    <text evidence="2">Belongs to the UPF0126 family.</text>
</comment>
<keyword evidence="4 7" id="KW-0812">Transmembrane</keyword>
<keyword evidence="3" id="KW-1003">Cell membrane</keyword>
<name>A0A252F7B9_9FIRM</name>
<dbReference type="AlphaFoldDB" id="A0A252F7B9"/>
<evidence type="ECO:0000256" key="1">
    <source>
        <dbReference type="ARBA" id="ARBA00004651"/>
    </source>
</evidence>
<evidence type="ECO:0000256" key="3">
    <source>
        <dbReference type="ARBA" id="ARBA00022475"/>
    </source>
</evidence>
<dbReference type="Proteomes" id="UP000194903">
    <property type="component" value="Unassembled WGS sequence"/>
</dbReference>
<feature type="domain" description="Glycine transporter" evidence="8">
    <location>
        <begin position="107"/>
        <end position="182"/>
    </location>
</feature>
<reference evidence="9 10" key="1">
    <citation type="submission" date="2017-05" db="EMBL/GenBank/DDBJ databases">
        <title>Butyricicoccus porcorum sp. nov. a butyrate-producing bacterium from the swine intestinal tract.</title>
        <authorList>
            <person name="Trachsel J."/>
            <person name="Humphrey S."/>
            <person name="Allen H.K."/>
        </authorList>
    </citation>
    <scope>NUCLEOTIDE SEQUENCE [LARGE SCALE GENOMIC DNA]</scope>
    <source>
        <strain evidence="9">BB10</strain>
    </source>
</reference>
<comment type="caution">
    <text evidence="9">The sequence shown here is derived from an EMBL/GenBank/DDBJ whole genome shotgun (WGS) entry which is preliminary data.</text>
</comment>